<comment type="caution">
    <text evidence="1">The sequence shown here is derived from an EMBL/GenBank/DDBJ whole genome shotgun (WGS) entry which is preliminary data.</text>
</comment>
<reference evidence="1" key="1">
    <citation type="journal article" date="2014" name="Front. Microbiol.">
        <title>High frequency of phylogenetically diverse reductive dehalogenase-homologous genes in deep subseafloor sedimentary metagenomes.</title>
        <authorList>
            <person name="Kawai M."/>
            <person name="Futagami T."/>
            <person name="Toyoda A."/>
            <person name="Takaki Y."/>
            <person name="Nishi S."/>
            <person name="Hori S."/>
            <person name="Arai W."/>
            <person name="Tsubouchi T."/>
            <person name="Morono Y."/>
            <person name="Uchiyama I."/>
            <person name="Ito T."/>
            <person name="Fujiyama A."/>
            <person name="Inagaki F."/>
            <person name="Takami H."/>
        </authorList>
    </citation>
    <scope>NUCLEOTIDE SEQUENCE</scope>
    <source>
        <strain evidence="1">Expedition CK06-06</strain>
    </source>
</reference>
<proteinExistence type="predicted"/>
<gene>
    <name evidence="1" type="ORF">S03H2_12298</name>
</gene>
<sequence length="453" mass="49086">NTQSNDLKCLDIYYYGIGGDRVPTDGVWKGGCTGPTGCTGTACDGIFTPVDISLCANDAGFVPYTAPNYIVGLYYLARGPIGDESDKGVWVSTGNQGGVNAPNSKHGWAGPVVPGISGPTGCTGPTGCGAAVPYYYFERGATTDDVAQKCCLPYSKQGYIWYITPETNDIVKLEEKCCLTEGAQVIDNVYGYMFKLHGSGNDAYWEIECDTDRAGKFKCLCIQWEGLGGISPPRGPTGGGPLPPPLPGTLFLDYGGDADLHVITDNPSPEYILGPGPVITGPYYYFEWVVSTNLGRIWYVDPVDNDASIENGTVQKLEDLCQMKKGDRIIDANTGRIFVLVRENACEYLWSLECTLNLDTHGSEFITGCIMYRAEGTGSNYYGPATPFPTGEAGSYFLQENGNLFKFDVSWVHQLYPTDLTEFYYLTSDAELIYVQLVGSTKDACGNDIPPVD</sequence>
<feature type="non-terminal residue" evidence="1">
    <location>
        <position position="453"/>
    </location>
</feature>
<accession>X1GXQ5</accession>
<feature type="non-terminal residue" evidence="1">
    <location>
        <position position="1"/>
    </location>
</feature>
<organism evidence="1">
    <name type="scientific">marine sediment metagenome</name>
    <dbReference type="NCBI Taxonomy" id="412755"/>
    <lineage>
        <taxon>unclassified sequences</taxon>
        <taxon>metagenomes</taxon>
        <taxon>ecological metagenomes</taxon>
    </lineage>
</organism>
<protein>
    <submittedName>
        <fullName evidence="1">Uncharacterized protein</fullName>
    </submittedName>
</protein>
<name>X1GXQ5_9ZZZZ</name>
<dbReference type="AlphaFoldDB" id="X1GXQ5"/>
<dbReference type="EMBL" id="BARU01006261">
    <property type="protein sequence ID" value="GAH46409.1"/>
    <property type="molecule type" value="Genomic_DNA"/>
</dbReference>
<evidence type="ECO:0000313" key="1">
    <source>
        <dbReference type="EMBL" id="GAH46409.1"/>
    </source>
</evidence>